<comment type="similarity">
    <text evidence="2 9">Belongs to the 2-oxoacid dehydrogenase family.</text>
</comment>
<dbReference type="InterPro" id="IPR004167">
    <property type="entry name" value="PSBD"/>
</dbReference>
<evidence type="ECO:0000256" key="3">
    <source>
        <dbReference type="ARBA" id="ARBA00011484"/>
    </source>
</evidence>
<evidence type="ECO:0000256" key="10">
    <source>
        <dbReference type="SAM" id="MobiDB-lite"/>
    </source>
</evidence>
<evidence type="ECO:0000256" key="6">
    <source>
        <dbReference type="ARBA" id="ARBA00023315"/>
    </source>
</evidence>
<keyword evidence="5 9" id="KW-0450">Lipoyl</keyword>
<sequence>MAKEFKLQDPGEGIHEAEILDVHVAEGDEIEEETVLLTIETDKAAVEVPSPFSGTVEQIHVDEGEVVKVGDVLITYQPAADEDEREREDKKKKHEEEEQKVEKEEAEAKRKERREVEEESEGEGPVPAAPATRRLARELEVDLQQVEGSGPGGRVLAEDVRAAAGEAAGAPEAERLAEERPGARELVRGAELLPLPDFTRWGEVERVPLRGVRRATAQHMAAAWSAIPHVTHFDVADITELETFRREHAAAVEREGGKLTLTVLFMKAAVGALKEFPRFNASLDVEAEEIILKSYYHIGMAVATERGLLVPVVREVDCKTVTELAVELKELGERARHGEVKREEMQGGTFTVTNPGPIGGTHFTPIINYPQVAILGLGQARLQPAIEGDLDDARVVPRLQLPIGLAFDHRVNDGAEAARFVNAVSDALSDPESLLLTT</sequence>
<dbReference type="SUPFAM" id="SSF51230">
    <property type="entry name" value="Single hybrid motif"/>
    <property type="match status" value="1"/>
</dbReference>
<dbReference type="EMBL" id="JAACAK010000142">
    <property type="protein sequence ID" value="NIR76704.1"/>
    <property type="molecule type" value="Genomic_DNA"/>
</dbReference>
<dbReference type="Pfam" id="PF00198">
    <property type="entry name" value="2-oxoacid_dh"/>
    <property type="match status" value="1"/>
</dbReference>
<dbReference type="InterPro" id="IPR001078">
    <property type="entry name" value="2-oxoacid_DH_actylTfrase"/>
</dbReference>
<dbReference type="InterPro" id="IPR023213">
    <property type="entry name" value="CAT-like_dom_sf"/>
</dbReference>
<dbReference type="Pfam" id="PF00364">
    <property type="entry name" value="Biotin_lipoyl"/>
    <property type="match status" value="1"/>
</dbReference>
<reference evidence="13 14" key="1">
    <citation type="submission" date="2020-01" db="EMBL/GenBank/DDBJ databases">
        <title>Genomes assembled from Gulf of Kutch pelagic sediment metagenomes.</title>
        <authorList>
            <person name="Chandrashekar M."/>
            <person name="Mahajan M.S."/>
            <person name="Dave K.J."/>
            <person name="Vatsa P."/>
            <person name="Nathani N.M."/>
        </authorList>
    </citation>
    <scope>NUCLEOTIDE SEQUENCE [LARGE SCALE GENOMIC DNA]</scope>
    <source>
        <strain evidence="13">KS3-K002</strain>
    </source>
</reference>
<proteinExistence type="inferred from homology"/>
<feature type="domain" description="Lipoyl-binding" evidence="11">
    <location>
        <begin position="2"/>
        <end position="77"/>
    </location>
</feature>
<dbReference type="FunFam" id="3.30.559.10:FF:000004">
    <property type="entry name" value="Acetyltransferase component of pyruvate dehydrogenase complex"/>
    <property type="match status" value="1"/>
</dbReference>
<evidence type="ECO:0000256" key="1">
    <source>
        <dbReference type="ARBA" id="ARBA00001938"/>
    </source>
</evidence>
<comment type="subunit">
    <text evidence="3">Forms a 24-polypeptide structural core with octahedral symmetry.</text>
</comment>
<dbReference type="InterPro" id="IPR000089">
    <property type="entry name" value="Biotin_lipoyl"/>
</dbReference>
<dbReference type="CDD" id="cd06849">
    <property type="entry name" value="lipoyl_domain"/>
    <property type="match status" value="1"/>
</dbReference>
<dbReference type="PANTHER" id="PTHR43178:SF2">
    <property type="entry name" value="DIHYDROLIPOYLLYSINE-RESIDUE ACETYLTRANSFERASE COMPONENT OF PYRUVATE DEHYDROGENASE COMPLEX"/>
    <property type="match status" value="1"/>
</dbReference>
<feature type="compositionally biased region" description="Basic and acidic residues" evidence="10">
    <location>
        <begin position="94"/>
        <end position="116"/>
    </location>
</feature>
<evidence type="ECO:0000259" key="12">
    <source>
        <dbReference type="PROSITE" id="PS51826"/>
    </source>
</evidence>
<dbReference type="GO" id="GO:0005737">
    <property type="term" value="C:cytoplasm"/>
    <property type="evidence" value="ECO:0007669"/>
    <property type="project" value="TreeGrafter"/>
</dbReference>
<evidence type="ECO:0000256" key="8">
    <source>
        <dbReference type="ARBA" id="ARBA00048370"/>
    </source>
</evidence>
<evidence type="ECO:0000256" key="2">
    <source>
        <dbReference type="ARBA" id="ARBA00007317"/>
    </source>
</evidence>
<feature type="domain" description="Peripheral subunit-binding (PSBD)" evidence="12">
    <location>
        <begin position="127"/>
        <end position="164"/>
    </location>
</feature>
<keyword evidence="4 9" id="KW-0808">Transferase</keyword>
<dbReference type="SUPFAM" id="SSF52777">
    <property type="entry name" value="CoA-dependent acyltransferases"/>
    <property type="match status" value="1"/>
</dbReference>
<comment type="cofactor">
    <cofactor evidence="1 9">
        <name>(R)-lipoate</name>
        <dbReference type="ChEBI" id="CHEBI:83088"/>
    </cofactor>
</comment>
<evidence type="ECO:0000259" key="11">
    <source>
        <dbReference type="PROSITE" id="PS50968"/>
    </source>
</evidence>
<dbReference type="PROSITE" id="PS50968">
    <property type="entry name" value="BIOTINYL_LIPOYL"/>
    <property type="match status" value="1"/>
</dbReference>
<evidence type="ECO:0000313" key="14">
    <source>
        <dbReference type="Proteomes" id="UP000702544"/>
    </source>
</evidence>
<dbReference type="Gene3D" id="4.10.320.10">
    <property type="entry name" value="E3-binding domain"/>
    <property type="match status" value="1"/>
</dbReference>
<dbReference type="PROSITE" id="PS00189">
    <property type="entry name" value="LIPOYL"/>
    <property type="match status" value="1"/>
</dbReference>
<dbReference type="EC" id="2.3.1.-" evidence="9"/>
<dbReference type="AlphaFoldDB" id="A0AAE4ZAN3"/>
<dbReference type="GO" id="GO:0031405">
    <property type="term" value="F:lipoic acid binding"/>
    <property type="evidence" value="ECO:0007669"/>
    <property type="project" value="TreeGrafter"/>
</dbReference>
<dbReference type="InterPro" id="IPR003016">
    <property type="entry name" value="2-oxoA_DH_lipoyl-BS"/>
</dbReference>
<dbReference type="Gene3D" id="3.30.559.10">
    <property type="entry name" value="Chloramphenicol acetyltransferase-like domain"/>
    <property type="match status" value="1"/>
</dbReference>
<accession>A0AAE4ZAN3</accession>
<comment type="catalytic activity">
    <reaction evidence="8">
        <text>N(6)-[(R)-dihydrolipoyl]-L-lysyl-[protein] + acetyl-CoA = N(6)-[(R)-S(8)-acetyldihydrolipoyl]-L-lysyl-[protein] + CoA</text>
        <dbReference type="Rhea" id="RHEA:17017"/>
        <dbReference type="Rhea" id="RHEA-COMP:10475"/>
        <dbReference type="Rhea" id="RHEA-COMP:10478"/>
        <dbReference type="ChEBI" id="CHEBI:57287"/>
        <dbReference type="ChEBI" id="CHEBI:57288"/>
        <dbReference type="ChEBI" id="CHEBI:83100"/>
        <dbReference type="ChEBI" id="CHEBI:83111"/>
        <dbReference type="EC" id="2.3.1.12"/>
    </reaction>
</comment>
<keyword evidence="6 9" id="KW-0012">Acyltransferase</keyword>
<comment type="caution">
    <text evidence="13">The sequence shown here is derived from an EMBL/GenBank/DDBJ whole genome shotgun (WGS) entry which is preliminary data.</text>
</comment>
<name>A0AAE4ZAN3_9BACT</name>
<dbReference type="PROSITE" id="PS51826">
    <property type="entry name" value="PSBD"/>
    <property type="match status" value="1"/>
</dbReference>
<dbReference type="SUPFAM" id="SSF47005">
    <property type="entry name" value="Peripheral subunit-binding domain of 2-oxo acid dehydrogenase complex"/>
    <property type="match status" value="1"/>
</dbReference>
<feature type="region of interest" description="Disordered" evidence="10">
    <location>
        <begin position="77"/>
        <end position="131"/>
    </location>
</feature>
<dbReference type="Pfam" id="PF02817">
    <property type="entry name" value="E3_binding"/>
    <property type="match status" value="1"/>
</dbReference>
<dbReference type="InterPro" id="IPR050743">
    <property type="entry name" value="2-oxoacid_DH_E2_comp"/>
</dbReference>
<dbReference type="GO" id="GO:0006086">
    <property type="term" value="P:pyruvate decarboxylation to acetyl-CoA"/>
    <property type="evidence" value="ECO:0007669"/>
    <property type="project" value="TreeGrafter"/>
</dbReference>
<dbReference type="PANTHER" id="PTHR43178">
    <property type="entry name" value="DIHYDROLIPOAMIDE ACETYLTRANSFERASE COMPONENT OF PYRUVATE DEHYDROGENASE COMPLEX"/>
    <property type="match status" value="1"/>
</dbReference>
<dbReference type="Gene3D" id="2.40.50.100">
    <property type="match status" value="1"/>
</dbReference>
<organism evidence="13 14">
    <name type="scientific">Candidatus Kutchimonas denitrificans</name>
    <dbReference type="NCBI Taxonomy" id="3056748"/>
    <lineage>
        <taxon>Bacteria</taxon>
        <taxon>Pseudomonadati</taxon>
        <taxon>Gemmatimonadota</taxon>
        <taxon>Gemmatimonadia</taxon>
        <taxon>Candidatus Palauibacterales</taxon>
        <taxon>Candidatus Palauibacteraceae</taxon>
        <taxon>Candidatus Kutchimonas</taxon>
    </lineage>
</organism>
<evidence type="ECO:0000256" key="7">
    <source>
        <dbReference type="ARBA" id="ARBA00025211"/>
    </source>
</evidence>
<dbReference type="GO" id="GO:0004742">
    <property type="term" value="F:dihydrolipoyllysine-residue acetyltransferase activity"/>
    <property type="evidence" value="ECO:0007669"/>
    <property type="project" value="UniProtKB-EC"/>
</dbReference>
<evidence type="ECO:0000313" key="13">
    <source>
        <dbReference type="EMBL" id="NIR76704.1"/>
    </source>
</evidence>
<protein>
    <recommendedName>
        <fullName evidence="9">Dihydrolipoamide acetyltransferase component of pyruvate dehydrogenase complex</fullName>
        <ecNumber evidence="9">2.3.1.-</ecNumber>
    </recommendedName>
</protein>
<dbReference type="Proteomes" id="UP000702544">
    <property type="component" value="Unassembled WGS sequence"/>
</dbReference>
<evidence type="ECO:0000256" key="5">
    <source>
        <dbReference type="ARBA" id="ARBA00022823"/>
    </source>
</evidence>
<comment type="function">
    <text evidence="7">The pyruvate dehydrogenase complex catalyzes the overall conversion of pyruvate to acetyl-CoA and CO(2). It contains multiple copies of three enzymatic components: pyruvate dehydrogenase (E1), dihydrolipoamide acetyltransferase (E2) and lipoamide dehydrogenase (E3).</text>
</comment>
<gene>
    <name evidence="13" type="ORF">GWO12_16620</name>
</gene>
<dbReference type="InterPro" id="IPR036625">
    <property type="entry name" value="E3-bd_dom_sf"/>
</dbReference>
<evidence type="ECO:0000256" key="4">
    <source>
        <dbReference type="ARBA" id="ARBA00022679"/>
    </source>
</evidence>
<dbReference type="InterPro" id="IPR011053">
    <property type="entry name" value="Single_hybrid_motif"/>
</dbReference>
<evidence type="ECO:0000256" key="9">
    <source>
        <dbReference type="RuleBase" id="RU003423"/>
    </source>
</evidence>